<reference evidence="3" key="1">
    <citation type="journal article" date="2021" name="Nat. Commun.">
        <title>Genomic analyses provide insights into spinach domestication and the genetic basis of agronomic traits.</title>
        <authorList>
            <person name="Cai X."/>
            <person name="Sun X."/>
            <person name="Xu C."/>
            <person name="Sun H."/>
            <person name="Wang X."/>
            <person name="Ge C."/>
            <person name="Zhang Z."/>
            <person name="Wang Q."/>
            <person name="Fei Z."/>
            <person name="Jiao C."/>
            <person name="Wang Q."/>
        </authorList>
    </citation>
    <scope>NUCLEOTIDE SEQUENCE [LARGE SCALE GENOMIC DNA]</scope>
    <source>
        <strain evidence="3">cv. Varoflay</strain>
    </source>
</reference>
<accession>A0A9R0IBM6</accession>
<proteinExistence type="predicted"/>
<organism evidence="3 4">
    <name type="scientific">Spinacia oleracea</name>
    <name type="common">Spinach</name>
    <dbReference type="NCBI Taxonomy" id="3562"/>
    <lineage>
        <taxon>Eukaryota</taxon>
        <taxon>Viridiplantae</taxon>
        <taxon>Streptophyta</taxon>
        <taxon>Embryophyta</taxon>
        <taxon>Tracheophyta</taxon>
        <taxon>Spermatophyta</taxon>
        <taxon>Magnoliopsida</taxon>
        <taxon>eudicotyledons</taxon>
        <taxon>Gunneridae</taxon>
        <taxon>Pentapetalae</taxon>
        <taxon>Caryophyllales</taxon>
        <taxon>Chenopodiaceae</taxon>
        <taxon>Chenopodioideae</taxon>
        <taxon>Anserineae</taxon>
        <taxon>Spinacia</taxon>
    </lineage>
</organism>
<feature type="region of interest" description="Disordered" evidence="2">
    <location>
        <begin position="675"/>
        <end position="696"/>
    </location>
</feature>
<feature type="compositionally biased region" description="Basic and acidic residues" evidence="2">
    <location>
        <begin position="155"/>
        <end position="164"/>
    </location>
</feature>
<dbReference type="KEGG" id="soe:110786070"/>
<dbReference type="RefSeq" id="XP_021846268.2">
    <property type="nucleotide sequence ID" value="XM_021990576.2"/>
</dbReference>
<reference evidence="4" key="2">
    <citation type="submission" date="2025-08" db="UniProtKB">
        <authorList>
            <consortium name="RefSeq"/>
        </authorList>
    </citation>
    <scope>IDENTIFICATION</scope>
    <source>
        <tissue evidence="4">Leaf</tissue>
    </source>
</reference>
<feature type="compositionally biased region" description="Basic and acidic residues" evidence="2">
    <location>
        <begin position="598"/>
        <end position="629"/>
    </location>
</feature>
<dbReference type="Proteomes" id="UP000813463">
    <property type="component" value="Chromosome 3"/>
</dbReference>
<evidence type="ECO:0000256" key="1">
    <source>
        <dbReference type="SAM" id="Coils"/>
    </source>
</evidence>
<keyword evidence="3" id="KW-1185">Reference proteome</keyword>
<dbReference type="GeneID" id="110786070"/>
<feature type="coiled-coil region" evidence="1">
    <location>
        <begin position="39"/>
        <end position="73"/>
    </location>
</feature>
<dbReference type="PANTHER" id="PTHR35480:SF1">
    <property type="entry name" value="MATERNAL EFFECT EMBRYO ARREST 22"/>
    <property type="match status" value="1"/>
</dbReference>
<keyword evidence="1" id="KW-0175">Coiled coil</keyword>
<evidence type="ECO:0000313" key="4">
    <source>
        <dbReference type="RefSeq" id="XP_021846268.2"/>
    </source>
</evidence>
<feature type="region of interest" description="Disordered" evidence="2">
    <location>
        <begin position="155"/>
        <end position="180"/>
    </location>
</feature>
<protein>
    <submittedName>
        <fullName evidence="4">Uncharacterized protein isoform X1</fullName>
    </submittedName>
</protein>
<feature type="region of interest" description="Disordered" evidence="2">
    <location>
        <begin position="598"/>
        <end position="638"/>
    </location>
</feature>
<sequence length="1682" mass="191399">MASGTASVSTMESLNPCCSKWVTAYKKVDDKRVALRKGVGILQEQIDRLQLDNANLKKAFDEERARLNVVEMEKEKESSLRITMEKEVAELKSVSSSKPNVDLEKEVTRLRTCISEREMEMDHLKQLLADEITRAEVEKMSAELERTTVAELQKSLEHEKRKTNEASNTGDDATRKAEDHRVQLETLRKELKKTNLKMEKVNRQLEAEKENAIKEKTCSDEKEKRVQEEEYRANCLLDQLEEEKRKVEKLQKEMQEIMSSKSCADTSELDEVKRKLEAEKKKVSKEKKRVAEERVRVIEQKSIAEANEKRFTEEKCHADELLRKWKEEKQKVEKLQMELQEVLSSQTAANSSEFDELKKNLEEEKKKVAQEQKCVEDEKERVVEQRKIADENKKRGSEERCRADKLLEQLEAEKQKVEKLERELQENLSSQKTIYFSESDELKRDLEEEKKKVAQEQKCVQEEKARVIEQRKIADANKKRSSEEKCRADELLRQLEEEKQKVEKLQREIQEILSSQKAVDTSELDELKRNLEEEKKKVAREQSCVEEEKARVMEQKKVADANKKSFSEEKVRADKLLMQWEEEKRKVETLQRELNDVNRNLEAEKKKVARESKRGDLESSGKEEQKRLAEASTKSATEEKCRADKLFEELVSSREMIKTLERELSKVNDMLEAERNEVSREKTRADMQQLKSEEQERVAVANEIRAMEERSRGDNLFQELESARNKLQDMEHELNKIKLCSSLGRTSSMAPSFAVNEQAARVNLLKEQLKFEKKRVKHAKEVAKLEKDRNSILQHELQRFKQDFQCLLDHLGMLSDTFGARKGVTNIPKKLGLSQMHFRGDDELKMSSLSSRDTSCLFKPNMRSLQAGLCMESTSGTENDLDPLQGGSRGDTIPTFALNSNTASFSDEQLVGSQERVAGSLTISAGLPVENPNQRVKILSVSNECYKRKTGEKVCIGGEHSIRSPVEVVTDHAKKRRKILDEFESIKYMHLEGKTIFQEVEKKLFALQNALLQPMMNEQIEKENFPLPKTNLCGNSDWPSKKRKILPEPDVVFQQADEPNVQMEPDKFFAPSATEIKESSQPLSVFERDRVEHNQDDVTNFEQMICGGYMKLLDLDNAVAEQCFELAIKKPVSPLILPEFELLEFGQKNGAQTHSLLPSVYKAKHQKNGAQTHSLLPSVYKAKHQKNEAQTHSLLPSVYKAKHQNDSLVHNENQLYFVMFADLEDIGSITRVYGATRTCLAQCMFLQTDFSVPDILGVLLLETDLSSREKACVLFSLILLNFSAVSSSKPVNFRIQEQMNSFSTHIHAVLFNSDTRDLFAKICDIRELLNLSENFVLNRKIMSYNMTCELFDGCGSSVEILQEGKKIVLWPKMASTDLVVAGSIVLASICKAVGHTGSICEVSLKILQISRADYSPALKILHSFAHVCGEDYFSVSGYSSVMKVIRSVVTFMEGSLAKNTTNKNLQSGDATQHQFTPCVRCPFFEGSVTLEDVSSELLEQLQRHIVPHDPALSAHPSNREALSCILGDVLSSLELIASITGWDWVHDKIVPKLFKMSESSHQDKVLSTALVVLLGDIGRLGVEERGYDDTGVEGIKRHLLGLLHQTATTKCDTTLPMAIVYGLIGLYPKGHEMFQKGNNILPEGNHSASASSDIVSKFLSSLSSEQMTSLSSLVNPDIGVAR</sequence>
<gene>
    <name evidence="4" type="primary">LOC110786070</name>
</gene>
<evidence type="ECO:0000313" key="3">
    <source>
        <dbReference type="Proteomes" id="UP000813463"/>
    </source>
</evidence>
<name>A0A9R0IBM6_SPIOL</name>
<dbReference type="PANTHER" id="PTHR35480">
    <property type="entry name" value="MATERNAL EFFECT EMBRYO ARREST 22"/>
    <property type="match status" value="1"/>
</dbReference>
<evidence type="ECO:0000256" key="2">
    <source>
        <dbReference type="SAM" id="MobiDB-lite"/>
    </source>
</evidence>